<organism evidence="2 3">
    <name type="scientific">Romanomermis culicivorax</name>
    <name type="common">Nematode worm</name>
    <dbReference type="NCBI Taxonomy" id="13658"/>
    <lineage>
        <taxon>Eukaryota</taxon>
        <taxon>Metazoa</taxon>
        <taxon>Ecdysozoa</taxon>
        <taxon>Nematoda</taxon>
        <taxon>Enoplea</taxon>
        <taxon>Dorylaimia</taxon>
        <taxon>Mermithida</taxon>
        <taxon>Mermithoidea</taxon>
        <taxon>Mermithidae</taxon>
        <taxon>Romanomermis</taxon>
    </lineage>
</organism>
<dbReference type="AlphaFoldDB" id="A0A915K9E2"/>
<reference evidence="3" key="1">
    <citation type="submission" date="2022-11" db="UniProtKB">
        <authorList>
            <consortium name="WormBaseParasite"/>
        </authorList>
    </citation>
    <scope>IDENTIFICATION</scope>
</reference>
<dbReference type="WBParaSite" id="nRc.2.0.1.t34507-RA">
    <property type="protein sequence ID" value="nRc.2.0.1.t34507-RA"/>
    <property type="gene ID" value="nRc.2.0.1.g34507"/>
</dbReference>
<feature type="region of interest" description="Disordered" evidence="1">
    <location>
        <begin position="1"/>
        <end position="34"/>
    </location>
</feature>
<name>A0A915K9E2_ROMCU</name>
<feature type="compositionally biased region" description="Pro residues" evidence="1">
    <location>
        <begin position="73"/>
        <end position="87"/>
    </location>
</feature>
<protein>
    <submittedName>
        <fullName evidence="3">Uncharacterized protein</fullName>
    </submittedName>
</protein>
<accession>A0A915K9E2</accession>
<keyword evidence="2" id="KW-1185">Reference proteome</keyword>
<evidence type="ECO:0000313" key="2">
    <source>
        <dbReference type="Proteomes" id="UP000887565"/>
    </source>
</evidence>
<evidence type="ECO:0000256" key="1">
    <source>
        <dbReference type="SAM" id="MobiDB-lite"/>
    </source>
</evidence>
<feature type="compositionally biased region" description="Polar residues" evidence="1">
    <location>
        <begin position="94"/>
        <end position="106"/>
    </location>
</feature>
<evidence type="ECO:0000313" key="3">
    <source>
        <dbReference type="WBParaSite" id="nRc.2.0.1.t34507-RA"/>
    </source>
</evidence>
<feature type="compositionally biased region" description="Low complexity" evidence="1">
    <location>
        <begin position="22"/>
        <end position="34"/>
    </location>
</feature>
<dbReference type="Proteomes" id="UP000887565">
    <property type="component" value="Unplaced"/>
</dbReference>
<sequence>MHMKNRWTIDRMPSPSPERLTSTDMPPTDTRTRTPFFEGLPCHVPMNFVECHEPVPVAVNRRAPLPSPRKRSLPPPADPQPHYPMPNRPDSRSHSLPSLGPTNNPKPRTFKEMLYQNN</sequence>
<feature type="region of interest" description="Disordered" evidence="1">
    <location>
        <begin position="61"/>
        <end position="118"/>
    </location>
</feature>
<proteinExistence type="predicted"/>